<dbReference type="PROSITE" id="PS50234">
    <property type="entry name" value="VWFA"/>
    <property type="match status" value="1"/>
</dbReference>
<dbReference type="InterPro" id="IPR002035">
    <property type="entry name" value="VWF_A"/>
</dbReference>
<dbReference type="InterPro" id="IPR036465">
    <property type="entry name" value="vWFA_dom_sf"/>
</dbReference>
<evidence type="ECO:0000313" key="2">
    <source>
        <dbReference type="EMBL" id="MPM19719.1"/>
    </source>
</evidence>
<organism evidence="2">
    <name type="scientific">bioreactor metagenome</name>
    <dbReference type="NCBI Taxonomy" id="1076179"/>
    <lineage>
        <taxon>unclassified sequences</taxon>
        <taxon>metagenomes</taxon>
        <taxon>ecological metagenomes</taxon>
    </lineage>
</organism>
<reference evidence="2" key="1">
    <citation type="submission" date="2019-08" db="EMBL/GenBank/DDBJ databases">
        <authorList>
            <person name="Kucharzyk K."/>
            <person name="Murdoch R.W."/>
            <person name="Higgins S."/>
            <person name="Loffler F."/>
        </authorList>
    </citation>
    <scope>NUCLEOTIDE SEQUENCE</scope>
</reference>
<name>A0A644XUG6_9ZZZZ</name>
<dbReference type="EMBL" id="VSSQ01003231">
    <property type="protein sequence ID" value="MPM19719.1"/>
    <property type="molecule type" value="Genomic_DNA"/>
</dbReference>
<sequence>MVLSDGMDTESTQTLDSTLSLLNSGSEEGGNSIKLFTISYGEDADQDTLSSLSDITGASMFKADPKTIDEIYKQIATFF</sequence>
<proteinExistence type="predicted"/>
<dbReference type="SUPFAM" id="SSF53300">
    <property type="entry name" value="vWA-like"/>
    <property type="match status" value="1"/>
</dbReference>
<dbReference type="Gene3D" id="3.40.50.410">
    <property type="entry name" value="von Willebrand factor, type A domain"/>
    <property type="match status" value="1"/>
</dbReference>
<comment type="caution">
    <text evidence="2">The sequence shown here is derived from an EMBL/GenBank/DDBJ whole genome shotgun (WGS) entry which is preliminary data.</text>
</comment>
<protein>
    <recommendedName>
        <fullName evidence="1">VWFA domain-containing protein</fullName>
    </recommendedName>
</protein>
<feature type="domain" description="VWFA" evidence="1">
    <location>
        <begin position="1"/>
        <end position="75"/>
    </location>
</feature>
<gene>
    <name evidence="2" type="ORF">SDC9_66145</name>
</gene>
<dbReference type="AlphaFoldDB" id="A0A644XUG6"/>
<accession>A0A644XUG6</accession>
<evidence type="ECO:0000259" key="1">
    <source>
        <dbReference type="PROSITE" id="PS50234"/>
    </source>
</evidence>